<accession>A0A0U5G231</accession>
<dbReference type="STRING" id="454130.A0A0U5G231"/>
<dbReference type="EMBL" id="CDMC01000003">
    <property type="protein sequence ID" value="CEL03519.1"/>
    <property type="molecule type" value="Genomic_DNA"/>
</dbReference>
<name>A0A0U5G231_ASPCI</name>
<keyword evidence="3" id="KW-1185">Reference proteome</keyword>
<dbReference type="AlphaFoldDB" id="A0A0U5G231"/>
<dbReference type="OrthoDB" id="10421102at2759"/>
<evidence type="ECO:0000256" key="1">
    <source>
        <dbReference type="SAM" id="Coils"/>
    </source>
</evidence>
<evidence type="ECO:0000313" key="2">
    <source>
        <dbReference type="EMBL" id="CEL03519.1"/>
    </source>
</evidence>
<keyword evidence="1" id="KW-0175">Coiled coil</keyword>
<gene>
    <name evidence="2" type="ORF">ASPCAL04673</name>
</gene>
<feature type="coiled-coil region" evidence="1">
    <location>
        <begin position="165"/>
        <end position="192"/>
    </location>
</feature>
<sequence>MEILGAVAACDQLLGTVISISKKLERAYKVIKHAKEDVQDVMDGTETIEGLWDIFAKTMEEVKLVDGFREDVKHYRDLDMDIERQARAVISRIHSILDLLHPLYTKKTRVSGWSKLLARLRCFFSSQKRLQGLQMDLAVLGVRMRSFLALVQIRISVRQYRLSQSAATRAQLDDLQRELKDELRKISNLMKAQRGLL</sequence>
<organism evidence="2 3">
    <name type="scientific">Aspergillus calidoustus</name>
    <dbReference type="NCBI Taxonomy" id="454130"/>
    <lineage>
        <taxon>Eukaryota</taxon>
        <taxon>Fungi</taxon>
        <taxon>Dikarya</taxon>
        <taxon>Ascomycota</taxon>
        <taxon>Pezizomycotina</taxon>
        <taxon>Eurotiomycetes</taxon>
        <taxon>Eurotiomycetidae</taxon>
        <taxon>Eurotiales</taxon>
        <taxon>Aspergillaceae</taxon>
        <taxon>Aspergillus</taxon>
        <taxon>Aspergillus subgen. Nidulantes</taxon>
    </lineage>
</organism>
<proteinExistence type="predicted"/>
<dbReference type="Proteomes" id="UP000054771">
    <property type="component" value="Unassembled WGS sequence"/>
</dbReference>
<protein>
    <submittedName>
        <fullName evidence="2">Uncharacterized protein</fullName>
    </submittedName>
</protein>
<evidence type="ECO:0000313" key="3">
    <source>
        <dbReference type="Proteomes" id="UP000054771"/>
    </source>
</evidence>
<reference evidence="3" key="1">
    <citation type="journal article" date="2016" name="Genome Announc.">
        <title>Draft genome sequences of fungus Aspergillus calidoustus.</title>
        <authorList>
            <person name="Horn F."/>
            <person name="Linde J."/>
            <person name="Mattern D.J."/>
            <person name="Walther G."/>
            <person name="Guthke R."/>
            <person name="Scherlach K."/>
            <person name="Martin K."/>
            <person name="Brakhage A.A."/>
            <person name="Petzke L."/>
            <person name="Valiante V."/>
        </authorList>
    </citation>
    <scope>NUCLEOTIDE SEQUENCE [LARGE SCALE GENOMIC DNA]</scope>
    <source>
        <strain evidence="3">SF006504</strain>
    </source>
</reference>